<sequence length="114" mass="13072">MLDQDFCAFLEYQISSALQQLQQDEGKGYWCDGVLPLPTQDYSIQAVNRTREIILKAFIGKDGQSAYILILKLGNKAFSRYSRNLDITAHMPDVTDAGSWNIDMTEKTMEIRFR</sequence>
<proteinExistence type="predicted"/>
<evidence type="ECO:0000313" key="2">
    <source>
        <dbReference type="Proteomes" id="UP000476411"/>
    </source>
</evidence>
<dbReference type="RefSeq" id="WP_162335460.1">
    <property type="nucleotide sequence ID" value="NZ_CP048113.1"/>
</dbReference>
<dbReference type="Proteomes" id="UP000476411">
    <property type="component" value="Chromosome"/>
</dbReference>
<reference evidence="1 2" key="1">
    <citation type="submission" date="2020-01" db="EMBL/GenBank/DDBJ databases">
        <title>Complete genome sequence of Chitinophaga sp. H33E-04 isolated from quinoa roots.</title>
        <authorList>
            <person name="Weon H.-Y."/>
            <person name="Lee S.A."/>
        </authorList>
    </citation>
    <scope>NUCLEOTIDE SEQUENCE [LARGE SCALE GENOMIC DNA]</scope>
    <source>
        <strain evidence="1 2">H33E-04</strain>
    </source>
</reference>
<dbReference type="KEGG" id="chih:GWR21_30435"/>
<name>A0A6B9ZQ76_9BACT</name>
<keyword evidence="2" id="KW-1185">Reference proteome</keyword>
<gene>
    <name evidence="1" type="ORF">GWR21_30435</name>
</gene>
<accession>A0A6B9ZQ76</accession>
<protein>
    <submittedName>
        <fullName evidence="1">Uncharacterized protein</fullName>
    </submittedName>
</protein>
<evidence type="ECO:0000313" key="1">
    <source>
        <dbReference type="EMBL" id="QHS63744.1"/>
    </source>
</evidence>
<dbReference type="EMBL" id="CP048113">
    <property type="protein sequence ID" value="QHS63744.1"/>
    <property type="molecule type" value="Genomic_DNA"/>
</dbReference>
<organism evidence="1 2">
    <name type="scientific">Chitinophaga agri</name>
    <dbReference type="NCBI Taxonomy" id="2703787"/>
    <lineage>
        <taxon>Bacteria</taxon>
        <taxon>Pseudomonadati</taxon>
        <taxon>Bacteroidota</taxon>
        <taxon>Chitinophagia</taxon>
        <taxon>Chitinophagales</taxon>
        <taxon>Chitinophagaceae</taxon>
        <taxon>Chitinophaga</taxon>
    </lineage>
</organism>
<dbReference type="AlphaFoldDB" id="A0A6B9ZQ76"/>